<protein>
    <submittedName>
        <fullName evidence="3">Carnitine dehydratase</fullName>
    </submittedName>
</protein>
<name>A0A2G1QQM5_9HYPH</name>
<dbReference type="AlphaFoldDB" id="A0A2G1QQM5"/>
<sequence>MSSNQPFRQSPLYMARPPEAPLALQGVRVVDFTRYLAGPASTQVLADLGAEVIKIEAVGTGDETRSYQPPDVDGESPYFIGLNRGKKSICLNLASEGGTAIVNDLVRRADIVVENFAPGVMSRLGIDYGALKQINPRLIYCAITAYGSGNSHSDQPGFDSVFQAESGFASLTGDPDRLPMRTGSPVIDIGAAMNGTMAVLAALFARERTGAGQYVEVSMFDTALNMLAYFPMNYLAGGRDPVRQGNTAPVATPIGMFETADGGPIYVSCGSQKSWEALATHVLDRPDLLQDPHYATNRDRNANRDRLFGVMTGIFLGRPRDHWIEKARAGRVPVGAVRTIGEALRSPLAVETNVVTRVVRADGGEVPNIASPLRLSATPVADPVAAPRLDADRDHILRDLLGYDAARISEARDQGAFSQRTSTKRQNGGQK</sequence>
<dbReference type="GO" id="GO:0008410">
    <property type="term" value="F:CoA-transferase activity"/>
    <property type="evidence" value="ECO:0007669"/>
    <property type="project" value="TreeGrafter"/>
</dbReference>
<feature type="region of interest" description="Disordered" evidence="2">
    <location>
        <begin position="412"/>
        <end position="431"/>
    </location>
</feature>
<keyword evidence="4" id="KW-1185">Reference proteome</keyword>
<evidence type="ECO:0000313" key="4">
    <source>
        <dbReference type="Proteomes" id="UP000221168"/>
    </source>
</evidence>
<keyword evidence="1" id="KW-0808">Transferase</keyword>
<evidence type="ECO:0000313" key="3">
    <source>
        <dbReference type="EMBL" id="PHP67779.1"/>
    </source>
</evidence>
<evidence type="ECO:0000256" key="2">
    <source>
        <dbReference type="SAM" id="MobiDB-lite"/>
    </source>
</evidence>
<dbReference type="SUPFAM" id="SSF89796">
    <property type="entry name" value="CoA-transferase family III (CaiB/BaiF)"/>
    <property type="match status" value="1"/>
</dbReference>
<dbReference type="Gene3D" id="3.40.50.10540">
    <property type="entry name" value="Crotonobetainyl-coa:carnitine coa-transferase, domain 1"/>
    <property type="match status" value="1"/>
</dbReference>
<dbReference type="InterPro" id="IPR023606">
    <property type="entry name" value="CoA-Trfase_III_dom_1_sf"/>
</dbReference>
<dbReference type="Pfam" id="PF02515">
    <property type="entry name" value="CoA_transf_3"/>
    <property type="match status" value="1"/>
</dbReference>
<reference evidence="3 4" key="1">
    <citation type="submission" date="2017-10" db="EMBL/GenBank/DDBJ databases">
        <title>Sedimentibacterium mangrovi gen. nov., sp. nov., a novel member of family Phyllobacteriacea isolated from mangrove sediment.</title>
        <authorList>
            <person name="Liao H."/>
            <person name="Tian Y."/>
        </authorList>
    </citation>
    <scope>NUCLEOTIDE SEQUENCE [LARGE SCALE GENOMIC DNA]</scope>
    <source>
        <strain evidence="3 4">X9-2-2</strain>
    </source>
</reference>
<dbReference type="Proteomes" id="UP000221168">
    <property type="component" value="Unassembled WGS sequence"/>
</dbReference>
<comment type="caution">
    <text evidence="3">The sequence shown here is derived from an EMBL/GenBank/DDBJ whole genome shotgun (WGS) entry which is preliminary data.</text>
</comment>
<dbReference type="InterPro" id="IPR044855">
    <property type="entry name" value="CoA-Trfase_III_dom3_sf"/>
</dbReference>
<proteinExistence type="predicted"/>
<organism evidence="3 4">
    <name type="scientific">Zhengella mangrovi</name>
    <dbReference type="NCBI Taxonomy" id="1982044"/>
    <lineage>
        <taxon>Bacteria</taxon>
        <taxon>Pseudomonadati</taxon>
        <taxon>Pseudomonadota</taxon>
        <taxon>Alphaproteobacteria</taxon>
        <taxon>Hyphomicrobiales</taxon>
        <taxon>Notoacmeibacteraceae</taxon>
        <taxon>Zhengella</taxon>
    </lineage>
</organism>
<dbReference type="InterPro" id="IPR050483">
    <property type="entry name" value="CoA-transferase_III_domain"/>
</dbReference>
<gene>
    <name evidence="3" type="ORF">CSC94_08845</name>
</gene>
<dbReference type="EMBL" id="PDVP01000003">
    <property type="protein sequence ID" value="PHP67779.1"/>
    <property type="molecule type" value="Genomic_DNA"/>
</dbReference>
<evidence type="ECO:0000256" key="1">
    <source>
        <dbReference type="ARBA" id="ARBA00022679"/>
    </source>
</evidence>
<dbReference type="OrthoDB" id="9806585at2"/>
<feature type="compositionally biased region" description="Polar residues" evidence="2">
    <location>
        <begin position="416"/>
        <end position="431"/>
    </location>
</feature>
<accession>A0A2G1QQM5</accession>
<dbReference type="InterPro" id="IPR003673">
    <property type="entry name" value="CoA-Trfase_fam_III"/>
</dbReference>
<dbReference type="PANTHER" id="PTHR48207">
    <property type="entry name" value="SUCCINATE--HYDROXYMETHYLGLUTARATE COA-TRANSFERASE"/>
    <property type="match status" value="1"/>
</dbReference>
<dbReference type="Gene3D" id="3.30.1540.10">
    <property type="entry name" value="formyl-coa transferase, domain 3"/>
    <property type="match status" value="1"/>
</dbReference>
<dbReference type="PANTHER" id="PTHR48207:SF4">
    <property type="entry name" value="BLL6097 PROTEIN"/>
    <property type="match status" value="1"/>
</dbReference>